<feature type="region of interest" description="Disordered" evidence="1">
    <location>
        <begin position="538"/>
        <end position="559"/>
    </location>
</feature>
<feature type="region of interest" description="Disordered" evidence="1">
    <location>
        <begin position="485"/>
        <end position="507"/>
    </location>
</feature>
<dbReference type="OMA" id="IRHTTYI"/>
<dbReference type="InterPro" id="IPR011021">
    <property type="entry name" value="Arrestin-like_N"/>
</dbReference>
<dbReference type="Gene3D" id="2.60.40.640">
    <property type="match status" value="1"/>
</dbReference>
<dbReference type="Pfam" id="PF00339">
    <property type="entry name" value="Arrestin_N"/>
    <property type="match status" value="1"/>
</dbReference>
<dbReference type="EMBL" id="LT554635">
    <property type="protein sequence ID" value="SAM06857.1"/>
    <property type="molecule type" value="Genomic_DNA"/>
</dbReference>
<feature type="domain" description="Arrestin-like N-terminal" evidence="2">
    <location>
        <begin position="87"/>
        <end position="132"/>
    </location>
</feature>
<evidence type="ECO:0000313" key="4">
    <source>
        <dbReference type="Proteomes" id="UP000078561"/>
    </source>
</evidence>
<sequence>MGLLSNDRLGFGPLKPIVLRGSPNEDASYVFTSHATLSLSKPEKISSVTVSLVSTSFVYFPEGIGARASRTTFEKPLGRRTLVLLKEKSTFTAGVHTFPFTFVVPNSLVDTIEDEYGRVRHVVELQVGRSSKASLLNPWRLTKPVMVLRTFLSNSLLLNHSVQDLSHTFDRHLTSADVTTMVDVAVFSPGDLFTILFTVQPHQKYVRLESIEATVTESRRYAVPSLGAWRTTSDTFPLQYLYATPLIDPSTDSSLPPSTNPTTEMASIFSNGNKQDAGLDLTETYAYRITFATPTCKNNIHHTTHFEDILFRHRLDIQMTLSYLNDDGKCKLYTTTAPISADNNSSSNSDSTKGLSEDRPGFPPLPSSFTSATMNTSPITDTASSPTAPSATAPSATAPSPTAPSPTASSPTATSSQTWQNVLLKLRKGKQGSNNRSDSGRHYEKMAITTPIHVFDCRLKEDYGSLPSYFETGLVKPQFTTIMPSTITNPTTTTKGRNEIQPHTDEDEQPHHYHAYLCECYTEFCQLMGSKSTYTPDDHHAPTTLDRIPSRPPPEYCVD</sequence>
<dbReference type="AlphaFoldDB" id="A0A163MNC4"/>
<keyword evidence="4" id="KW-1185">Reference proteome</keyword>
<dbReference type="OrthoDB" id="2238745at2759"/>
<reference evidence="3" key="1">
    <citation type="submission" date="2016-04" db="EMBL/GenBank/DDBJ databases">
        <authorList>
            <person name="Evans L.H."/>
            <person name="Alamgir A."/>
            <person name="Owens N."/>
            <person name="Weber N.D."/>
            <person name="Virtaneva K."/>
            <person name="Barbian K."/>
            <person name="Babar A."/>
            <person name="Rosenke K."/>
        </authorList>
    </citation>
    <scope>NUCLEOTIDE SEQUENCE [LARGE SCALE GENOMIC DNA]</scope>
    <source>
        <strain evidence="3">CBS 101.48</strain>
    </source>
</reference>
<proteinExistence type="predicted"/>
<feature type="compositionally biased region" description="Low complexity" evidence="1">
    <location>
        <begin position="340"/>
        <end position="351"/>
    </location>
</feature>
<evidence type="ECO:0000259" key="2">
    <source>
        <dbReference type="Pfam" id="PF00339"/>
    </source>
</evidence>
<gene>
    <name evidence="3" type="primary">ABSGL_12547.1 scaffold 12955</name>
</gene>
<dbReference type="InParanoid" id="A0A163MNC4"/>
<feature type="region of interest" description="Disordered" evidence="1">
    <location>
        <begin position="337"/>
        <end position="417"/>
    </location>
</feature>
<feature type="compositionally biased region" description="Low complexity" evidence="1">
    <location>
        <begin position="485"/>
        <end position="494"/>
    </location>
</feature>
<organism evidence="3">
    <name type="scientific">Absidia glauca</name>
    <name type="common">Pin mould</name>
    <dbReference type="NCBI Taxonomy" id="4829"/>
    <lineage>
        <taxon>Eukaryota</taxon>
        <taxon>Fungi</taxon>
        <taxon>Fungi incertae sedis</taxon>
        <taxon>Mucoromycota</taxon>
        <taxon>Mucoromycotina</taxon>
        <taxon>Mucoromycetes</taxon>
        <taxon>Mucorales</taxon>
        <taxon>Cunninghamellaceae</taxon>
        <taxon>Absidia</taxon>
    </lineage>
</organism>
<dbReference type="Proteomes" id="UP000078561">
    <property type="component" value="Unassembled WGS sequence"/>
</dbReference>
<evidence type="ECO:0000313" key="3">
    <source>
        <dbReference type="EMBL" id="SAM06857.1"/>
    </source>
</evidence>
<evidence type="ECO:0000256" key="1">
    <source>
        <dbReference type="SAM" id="MobiDB-lite"/>
    </source>
</evidence>
<dbReference type="InterPro" id="IPR014752">
    <property type="entry name" value="Arrestin-like_C"/>
</dbReference>
<feature type="compositionally biased region" description="Pro residues" evidence="1">
    <location>
        <begin position="550"/>
        <end position="559"/>
    </location>
</feature>
<feature type="compositionally biased region" description="Low complexity" evidence="1">
    <location>
        <begin position="376"/>
        <end position="417"/>
    </location>
</feature>
<accession>A0A163MNC4</accession>
<dbReference type="STRING" id="4829.A0A163MNC4"/>
<protein>
    <recommendedName>
        <fullName evidence="2">Arrestin-like N-terminal domain-containing protein</fullName>
    </recommendedName>
</protein>
<name>A0A163MNC4_ABSGL</name>